<gene>
    <name evidence="2" type="ORF">GIL414_LOCUS32226</name>
</gene>
<comment type="caution">
    <text evidence="2">The sequence shown here is derived from an EMBL/GenBank/DDBJ whole genome shotgun (WGS) entry which is preliminary data.</text>
</comment>
<organism evidence="2 3">
    <name type="scientific">Rotaria magnacalcarata</name>
    <dbReference type="NCBI Taxonomy" id="392030"/>
    <lineage>
        <taxon>Eukaryota</taxon>
        <taxon>Metazoa</taxon>
        <taxon>Spiralia</taxon>
        <taxon>Gnathifera</taxon>
        <taxon>Rotifera</taxon>
        <taxon>Eurotatoria</taxon>
        <taxon>Bdelloidea</taxon>
        <taxon>Philodinida</taxon>
        <taxon>Philodinidae</taxon>
        <taxon>Rotaria</taxon>
    </lineage>
</organism>
<evidence type="ECO:0000313" key="3">
    <source>
        <dbReference type="Proteomes" id="UP000681720"/>
    </source>
</evidence>
<dbReference type="Proteomes" id="UP000681720">
    <property type="component" value="Unassembled WGS sequence"/>
</dbReference>
<evidence type="ECO:0000256" key="1">
    <source>
        <dbReference type="SAM" id="MobiDB-lite"/>
    </source>
</evidence>
<feature type="non-terminal residue" evidence="2">
    <location>
        <position position="1"/>
    </location>
</feature>
<dbReference type="AlphaFoldDB" id="A0A8S2WEA2"/>
<dbReference type="EMBL" id="CAJOBJ010067774">
    <property type="protein sequence ID" value="CAF4446714.1"/>
    <property type="molecule type" value="Genomic_DNA"/>
</dbReference>
<protein>
    <submittedName>
        <fullName evidence="2">Uncharacterized protein</fullName>
    </submittedName>
</protein>
<name>A0A8S2WEA2_9BILA</name>
<feature type="region of interest" description="Disordered" evidence="1">
    <location>
        <begin position="1"/>
        <end position="62"/>
    </location>
</feature>
<reference evidence="2" key="1">
    <citation type="submission" date="2021-02" db="EMBL/GenBank/DDBJ databases">
        <authorList>
            <person name="Nowell W R."/>
        </authorList>
    </citation>
    <scope>NUCLEOTIDE SEQUENCE</scope>
</reference>
<sequence length="62" mass="6383">LPFGMHHDLTSGPGGPPATVPESTGVDSDDLQQRFHSSGSTTPPPPSQVVTGGGPYSDHSWN</sequence>
<accession>A0A8S2WEA2</accession>
<proteinExistence type="predicted"/>
<evidence type="ECO:0000313" key="2">
    <source>
        <dbReference type="EMBL" id="CAF4446714.1"/>
    </source>
</evidence>